<proteinExistence type="predicted"/>
<evidence type="ECO:0000313" key="2">
    <source>
        <dbReference type="Proteomes" id="UP000323386"/>
    </source>
</evidence>
<gene>
    <name evidence="1" type="ORF">PSFLO_00171</name>
</gene>
<protein>
    <submittedName>
        <fullName evidence="1">Uncharacterized protein</fullName>
    </submittedName>
</protein>
<evidence type="ECO:0000313" key="1">
    <source>
        <dbReference type="EMBL" id="SPO34700.1"/>
    </source>
</evidence>
<sequence length="123" mass="12885">MSCLPLPCAGRPLLYPSLLWPGVATAACLHAWTNEASYVASLRGRPDVKEEDEVNPDDALVLPASGRLLSTGQGKAFDGQAAAVTELGQGRCPASSDIKKLPHCHGNAPADDVLYEGVICLLC</sequence>
<name>A0A5C3ES67_9BASI</name>
<accession>A0A5C3ES67</accession>
<dbReference type="EMBL" id="OOIP01000001">
    <property type="protein sequence ID" value="SPO34700.1"/>
    <property type="molecule type" value="Genomic_DNA"/>
</dbReference>
<dbReference type="Proteomes" id="UP000323386">
    <property type="component" value="Unassembled WGS sequence"/>
</dbReference>
<dbReference type="AlphaFoldDB" id="A0A5C3ES67"/>
<organism evidence="1 2">
    <name type="scientific">Pseudozyma flocculosa</name>
    <dbReference type="NCBI Taxonomy" id="84751"/>
    <lineage>
        <taxon>Eukaryota</taxon>
        <taxon>Fungi</taxon>
        <taxon>Dikarya</taxon>
        <taxon>Basidiomycota</taxon>
        <taxon>Ustilaginomycotina</taxon>
        <taxon>Ustilaginomycetes</taxon>
        <taxon>Ustilaginales</taxon>
        <taxon>Ustilaginaceae</taxon>
        <taxon>Pseudozyma</taxon>
    </lineage>
</organism>
<keyword evidence="2" id="KW-1185">Reference proteome</keyword>
<reference evidence="1 2" key="1">
    <citation type="submission" date="2018-03" db="EMBL/GenBank/DDBJ databases">
        <authorList>
            <person name="Guldener U."/>
        </authorList>
    </citation>
    <scope>NUCLEOTIDE SEQUENCE [LARGE SCALE GENOMIC DNA]</scope>
    <source>
        <strain evidence="1 2">DAOM196992</strain>
    </source>
</reference>